<keyword evidence="1" id="KW-0812">Transmembrane</keyword>
<dbReference type="EMBL" id="AODF01000034">
    <property type="protein sequence ID" value="EUJ26947.1"/>
    <property type="molecule type" value="Genomic_DNA"/>
</dbReference>
<comment type="caution">
    <text evidence="2">The sequence shown here is derived from an EMBL/GenBank/DDBJ whole genome shotgun (WGS) entry which is preliminary data.</text>
</comment>
<organism evidence="2 3">
    <name type="scientific">Listeria floridensis FSL S10-1187</name>
    <dbReference type="NCBI Taxonomy" id="1265817"/>
    <lineage>
        <taxon>Bacteria</taxon>
        <taxon>Bacillati</taxon>
        <taxon>Bacillota</taxon>
        <taxon>Bacilli</taxon>
        <taxon>Bacillales</taxon>
        <taxon>Listeriaceae</taxon>
        <taxon>Listeria</taxon>
    </lineage>
</organism>
<feature type="transmembrane region" description="Helical" evidence="1">
    <location>
        <begin position="33"/>
        <end position="53"/>
    </location>
</feature>
<protein>
    <submittedName>
        <fullName evidence="2">Uncharacterized protein</fullName>
    </submittedName>
</protein>
<keyword evidence="1" id="KW-1133">Transmembrane helix</keyword>
<proteinExistence type="predicted"/>
<evidence type="ECO:0000313" key="2">
    <source>
        <dbReference type="EMBL" id="EUJ26947.1"/>
    </source>
</evidence>
<dbReference type="Proteomes" id="UP000019249">
    <property type="component" value="Unassembled WGS sequence"/>
</dbReference>
<dbReference type="RefSeq" id="WP_036098255.1">
    <property type="nucleotide sequence ID" value="NZ_AODF01000034.1"/>
</dbReference>
<keyword evidence="1" id="KW-0472">Membrane</keyword>
<evidence type="ECO:0000313" key="3">
    <source>
        <dbReference type="Proteomes" id="UP000019249"/>
    </source>
</evidence>
<accession>A0ABN0RC90</accession>
<reference evidence="2 3" key="1">
    <citation type="journal article" date="2014" name="Int. J. Syst. Evol. Microbiol.">
        <title>Listeria floridensis sp. nov., Listeria aquatica sp. nov., Listeria cornellensis sp. nov., Listeria riparia sp. nov. and Listeria grandensis sp. nov., from agricultural and natural environments.</title>
        <authorList>
            <person name="den Bakker H.C."/>
            <person name="Warchocki S."/>
            <person name="Wright E.M."/>
            <person name="Allred A.F."/>
            <person name="Ahlstrom C."/>
            <person name="Manuel C.S."/>
            <person name="Stasiewicz M.J."/>
            <person name="Burrell A."/>
            <person name="Roof S."/>
            <person name="Strawn L."/>
            <person name="Fortes E.D."/>
            <person name="Nightingale K.K."/>
            <person name="Kephart D."/>
            <person name="Wiedmann M."/>
        </authorList>
    </citation>
    <scope>NUCLEOTIDE SEQUENCE [LARGE SCALE GENOMIC DNA]</scope>
    <source>
        <strain evidence="2 3">FSL S10-1187</strain>
    </source>
</reference>
<feature type="transmembrane region" description="Helical" evidence="1">
    <location>
        <begin position="59"/>
        <end position="81"/>
    </location>
</feature>
<sequence length="119" mass="14459">MFFLYREKELYSIFYDENNEQFIKVIHKKRNNWIYMALFLLLLYGSQYIKVVFPYENSSYIKVLLLLVVGLLAFFIAKFYFKNYYELENFRVMEYSNSGVRGLMEDAKKQSKKRMADST</sequence>
<gene>
    <name evidence="2" type="ORF">MFLO_13785</name>
</gene>
<evidence type="ECO:0000256" key="1">
    <source>
        <dbReference type="SAM" id="Phobius"/>
    </source>
</evidence>
<keyword evidence="3" id="KW-1185">Reference proteome</keyword>
<name>A0ABN0RC90_9LIST</name>